<sequence>MTRNTFVYSHPINVYIIKQLGMTLAQFCELYAHSRGTVSSWITRNRRVESLPVSFIYDLSLAASSNMSSTYEELLSLQDEYEIYISSIGKRKKKRIE</sequence>
<dbReference type="AlphaFoldDB" id="A0A848MU77"/>
<dbReference type="RefSeq" id="WP_169059036.1">
    <property type="nucleotide sequence ID" value="NZ_JABCAG010000054.1"/>
</dbReference>
<proteinExistence type="predicted"/>
<dbReference type="EMBL" id="JABCAG010000054">
    <property type="protein sequence ID" value="NMP59467.1"/>
    <property type="molecule type" value="Genomic_DNA"/>
</dbReference>
<evidence type="ECO:0000313" key="2">
    <source>
        <dbReference type="Proteomes" id="UP000557857"/>
    </source>
</evidence>
<comment type="caution">
    <text evidence="1">The sequence shown here is derived from an EMBL/GenBank/DDBJ whole genome shotgun (WGS) entry which is preliminary data.</text>
</comment>
<name>A0A848MU77_ENTMU</name>
<dbReference type="Proteomes" id="UP000557857">
    <property type="component" value="Unassembled WGS sequence"/>
</dbReference>
<protein>
    <submittedName>
        <fullName evidence="1">Type III secretion system protein PrgN</fullName>
    </submittedName>
</protein>
<accession>A0A848MU77</accession>
<evidence type="ECO:0000313" key="1">
    <source>
        <dbReference type="EMBL" id="NMP59467.1"/>
    </source>
</evidence>
<gene>
    <name evidence="1" type="ORF">HI921_13510</name>
</gene>
<reference evidence="1 2" key="1">
    <citation type="submission" date="2020-04" db="EMBL/GenBank/DDBJ databases">
        <authorList>
            <person name="Abaymova A."/>
            <person name="Teymurazov M."/>
            <person name="Tazyna O."/>
            <person name="Chatushin Y."/>
            <person name="Svetoch E."/>
            <person name="Pereligyn V."/>
            <person name="Pohylenko V."/>
            <person name="Platonov M."/>
            <person name="Kartsev N."/>
            <person name="Skryabin Y."/>
            <person name="Sizova A."/>
            <person name="Solomentsev V."/>
            <person name="Kislichkina A."/>
            <person name="Bogun A."/>
        </authorList>
    </citation>
    <scope>NUCLEOTIDE SEQUENCE [LARGE SCALE GENOMIC DNA]</scope>
    <source>
        <strain evidence="2">SCPM-O-B-8398 (E28)</strain>
    </source>
</reference>
<organism evidence="1 2">
    <name type="scientific">Enterococcus mundtii</name>
    <dbReference type="NCBI Taxonomy" id="53346"/>
    <lineage>
        <taxon>Bacteria</taxon>
        <taxon>Bacillati</taxon>
        <taxon>Bacillota</taxon>
        <taxon>Bacilli</taxon>
        <taxon>Lactobacillales</taxon>
        <taxon>Enterococcaceae</taxon>
        <taxon>Enterococcus</taxon>
    </lineage>
</organism>